<evidence type="ECO:0000256" key="1">
    <source>
        <dbReference type="ARBA" id="ARBA00023002"/>
    </source>
</evidence>
<evidence type="ECO:0008006" key="7">
    <source>
        <dbReference type="Google" id="ProtNLM"/>
    </source>
</evidence>
<dbReference type="Pfam" id="PF08125">
    <property type="entry name" value="Mannitol_dh_C"/>
    <property type="match status" value="1"/>
</dbReference>
<dbReference type="InterPro" id="IPR013118">
    <property type="entry name" value="Mannitol_DH_C"/>
</dbReference>
<dbReference type="PRINTS" id="PR00084">
    <property type="entry name" value="MTLDHDRGNASE"/>
</dbReference>
<feature type="domain" description="Mannitol dehydrogenase C-terminal" evidence="4">
    <location>
        <begin position="217"/>
        <end position="344"/>
    </location>
</feature>
<sequence length="396" mass="42176">MLAEQDGLYTLLERSAAGDRATVVRSIVEAADGADLARFIELVAAPATALITITITEAGYRLRADGAPDLEDPGVAADLATLAAQTEAELPPVTALGRILAGLRARRRAGSGPLAIVPCDNMPGNGALVRNALVALADRVDPRLAAWILASVAVVSTSVDRIAPAPTDDDREIASRLIGLRDEATVVAEPFRDWVLSGDFPVGRPAWERAGARFVDDIEPFELRKLRLLNGAHSLLAYGGLLRGHETVPDAIADEVLARRVAAAWDEAERHLPRADELELDRYRAALLERFSNRRLGDRLVRIAADGSTKLRLRIVPTLVAERAAGRPGAASMAAIAAWVALQQRGVELPDAALPRIEDRSTAGLLRLIDPRLADDAGLRHEIQRAVDDAAAGAGG</sequence>
<evidence type="ECO:0000256" key="2">
    <source>
        <dbReference type="ARBA" id="ARBA00048615"/>
    </source>
</evidence>
<dbReference type="InterPro" id="IPR036291">
    <property type="entry name" value="NAD(P)-bd_dom_sf"/>
</dbReference>
<dbReference type="RefSeq" id="WP_284254749.1">
    <property type="nucleotide sequence ID" value="NZ_BSVB01000001.1"/>
</dbReference>
<dbReference type="Gene3D" id="1.10.1040.10">
    <property type="entry name" value="N-(1-d-carboxylethyl)-l-norvaline Dehydrogenase, domain 2"/>
    <property type="match status" value="1"/>
</dbReference>
<dbReference type="Pfam" id="PF01232">
    <property type="entry name" value="Mannitol_dh"/>
    <property type="match status" value="1"/>
</dbReference>
<evidence type="ECO:0000259" key="4">
    <source>
        <dbReference type="Pfam" id="PF08125"/>
    </source>
</evidence>
<evidence type="ECO:0000313" key="5">
    <source>
        <dbReference type="EMBL" id="GMA96108.1"/>
    </source>
</evidence>
<feature type="domain" description="Mannitol dehydrogenase N-terminal" evidence="3">
    <location>
        <begin position="2"/>
        <end position="208"/>
    </location>
</feature>
<organism evidence="5 6">
    <name type="scientific">Pseudolysinimonas kribbensis</name>
    <dbReference type="NCBI Taxonomy" id="433641"/>
    <lineage>
        <taxon>Bacteria</taxon>
        <taxon>Bacillati</taxon>
        <taxon>Actinomycetota</taxon>
        <taxon>Actinomycetes</taxon>
        <taxon>Micrococcales</taxon>
        <taxon>Microbacteriaceae</taxon>
        <taxon>Pseudolysinimonas</taxon>
    </lineage>
</organism>
<dbReference type="SUPFAM" id="SSF51735">
    <property type="entry name" value="NAD(P)-binding Rossmann-fold domains"/>
    <property type="match status" value="1"/>
</dbReference>
<dbReference type="Gene3D" id="3.40.50.720">
    <property type="entry name" value="NAD(P)-binding Rossmann-like Domain"/>
    <property type="match status" value="1"/>
</dbReference>
<keyword evidence="1" id="KW-0560">Oxidoreductase</keyword>
<dbReference type="InterPro" id="IPR000669">
    <property type="entry name" value="Mannitol_DH"/>
</dbReference>
<evidence type="ECO:0000259" key="3">
    <source>
        <dbReference type="Pfam" id="PF01232"/>
    </source>
</evidence>
<protein>
    <recommendedName>
        <fullName evidence="7">Mannitol dehydrogenase family protein</fullName>
    </recommendedName>
</protein>
<dbReference type="EMBL" id="BSVB01000001">
    <property type="protein sequence ID" value="GMA96108.1"/>
    <property type="molecule type" value="Genomic_DNA"/>
</dbReference>
<comment type="caution">
    <text evidence="5">The sequence shown here is derived from an EMBL/GenBank/DDBJ whole genome shotgun (WGS) entry which is preliminary data.</text>
</comment>
<gene>
    <name evidence="5" type="ORF">GCM10025881_29320</name>
</gene>
<dbReference type="InterPro" id="IPR008927">
    <property type="entry name" value="6-PGluconate_DH-like_C_sf"/>
</dbReference>
<dbReference type="InterPro" id="IPR013131">
    <property type="entry name" value="Mannitol_DH_N"/>
</dbReference>
<dbReference type="PANTHER" id="PTHR43362">
    <property type="entry name" value="MANNITOL DEHYDROGENASE DSF1-RELATED"/>
    <property type="match status" value="1"/>
</dbReference>
<proteinExistence type="predicted"/>
<name>A0ABQ6K9A4_9MICO</name>
<dbReference type="InterPro" id="IPR013328">
    <property type="entry name" value="6PGD_dom2"/>
</dbReference>
<evidence type="ECO:0000313" key="6">
    <source>
        <dbReference type="Proteomes" id="UP001157034"/>
    </source>
</evidence>
<dbReference type="Proteomes" id="UP001157034">
    <property type="component" value="Unassembled WGS sequence"/>
</dbReference>
<dbReference type="InterPro" id="IPR050988">
    <property type="entry name" value="Mannitol_DH/Oxidoreductase"/>
</dbReference>
<dbReference type="PANTHER" id="PTHR43362:SF1">
    <property type="entry name" value="MANNITOL DEHYDROGENASE 2-RELATED"/>
    <property type="match status" value="1"/>
</dbReference>
<accession>A0ABQ6K9A4</accession>
<dbReference type="SUPFAM" id="SSF48179">
    <property type="entry name" value="6-phosphogluconate dehydrogenase C-terminal domain-like"/>
    <property type="match status" value="1"/>
</dbReference>
<reference evidence="6" key="1">
    <citation type="journal article" date="2019" name="Int. J. Syst. Evol. Microbiol.">
        <title>The Global Catalogue of Microorganisms (GCM) 10K type strain sequencing project: providing services to taxonomists for standard genome sequencing and annotation.</title>
        <authorList>
            <consortium name="The Broad Institute Genomics Platform"/>
            <consortium name="The Broad Institute Genome Sequencing Center for Infectious Disease"/>
            <person name="Wu L."/>
            <person name="Ma J."/>
        </authorList>
    </citation>
    <scope>NUCLEOTIDE SEQUENCE [LARGE SCALE GENOMIC DNA]</scope>
    <source>
        <strain evidence="6">NBRC 108894</strain>
    </source>
</reference>
<comment type="catalytic activity">
    <reaction evidence="2">
        <text>D-mannitol 1-phosphate + NAD(+) = beta-D-fructose 6-phosphate + NADH + H(+)</text>
        <dbReference type="Rhea" id="RHEA:19661"/>
        <dbReference type="ChEBI" id="CHEBI:15378"/>
        <dbReference type="ChEBI" id="CHEBI:57540"/>
        <dbReference type="ChEBI" id="CHEBI:57634"/>
        <dbReference type="ChEBI" id="CHEBI:57945"/>
        <dbReference type="ChEBI" id="CHEBI:61381"/>
        <dbReference type="EC" id="1.1.1.17"/>
    </reaction>
</comment>
<keyword evidence="6" id="KW-1185">Reference proteome</keyword>